<accession>A0A5C3LEJ8</accession>
<reference evidence="2 3" key="1">
    <citation type="journal article" date="2019" name="Nat. Ecol. Evol.">
        <title>Megaphylogeny resolves global patterns of mushroom evolution.</title>
        <authorList>
            <person name="Varga T."/>
            <person name="Krizsan K."/>
            <person name="Foldi C."/>
            <person name="Dima B."/>
            <person name="Sanchez-Garcia M."/>
            <person name="Sanchez-Ramirez S."/>
            <person name="Szollosi G.J."/>
            <person name="Szarkandi J.G."/>
            <person name="Papp V."/>
            <person name="Albert L."/>
            <person name="Andreopoulos W."/>
            <person name="Angelini C."/>
            <person name="Antonin V."/>
            <person name="Barry K.W."/>
            <person name="Bougher N.L."/>
            <person name="Buchanan P."/>
            <person name="Buyck B."/>
            <person name="Bense V."/>
            <person name="Catcheside P."/>
            <person name="Chovatia M."/>
            <person name="Cooper J."/>
            <person name="Damon W."/>
            <person name="Desjardin D."/>
            <person name="Finy P."/>
            <person name="Geml J."/>
            <person name="Haridas S."/>
            <person name="Hughes K."/>
            <person name="Justo A."/>
            <person name="Karasinski D."/>
            <person name="Kautmanova I."/>
            <person name="Kiss B."/>
            <person name="Kocsube S."/>
            <person name="Kotiranta H."/>
            <person name="LaButti K.M."/>
            <person name="Lechner B.E."/>
            <person name="Liimatainen K."/>
            <person name="Lipzen A."/>
            <person name="Lukacs Z."/>
            <person name="Mihaltcheva S."/>
            <person name="Morgado L.N."/>
            <person name="Niskanen T."/>
            <person name="Noordeloos M.E."/>
            <person name="Ohm R.A."/>
            <person name="Ortiz-Santana B."/>
            <person name="Ovrebo C."/>
            <person name="Racz N."/>
            <person name="Riley R."/>
            <person name="Savchenko A."/>
            <person name="Shiryaev A."/>
            <person name="Soop K."/>
            <person name="Spirin V."/>
            <person name="Szebenyi C."/>
            <person name="Tomsovsky M."/>
            <person name="Tulloss R.E."/>
            <person name="Uehling J."/>
            <person name="Grigoriev I.V."/>
            <person name="Vagvolgyi C."/>
            <person name="Papp T."/>
            <person name="Martin F.M."/>
            <person name="Miettinen O."/>
            <person name="Hibbett D.S."/>
            <person name="Nagy L.G."/>
        </authorList>
    </citation>
    <scope>NUCLEOTIDE SEQUENCE [LARGE SCALE GENOMIC DNA]</scope>
    <source>
        <strain evidence="2 3">CBS 166.37</strain>
    </source>
</reference>
<evidence type="ECO:0000313" key="2">
    <source>
        <dbReference type="EMBL" id="TFK31287.1"/>
    </source>
</evidence>
<feature type="chain" id="PRO_5022721544" evidence="1">
    <location>
        <begin position="21"/>
        <end position="116"/>
    </location>
</feature>
<keyword evidence="3" id="KW-1185">Reference proteome</keyword>
<evidence type="ECO:0000313" key="3">
    <source>
        <dbReference type="Proteomes" id="UP000308652"/>
    </source>
</evidence>
<evidence type="ECO:0000256" key="1">
    <source>
        <dbReference type="SAM" id="SignalP"/>
    </source>
</evidence>
<proteinExistence type="predicted"/>
<sequence length="116" mass="12835">MLKSVISLSIALLFAAATVALPAPAFVEVERASTNVRQDTDFLAPVTNNRREVQPVVEGTASPALPHDFDLNSSHRVVARSNRGDTKFLSPRDLSDKEFLSRREDRSDVNFLSPRD</sequence>
<keyword evidence="1" id="KW-0732">Signal</keyword>
<dbReference type="Proteomes" id="UP000308652">
    <property type="component" value="Unassembled WGS sequence"/>
</dbReference>
<feature type="signal peptide" evidence="1">
    <location>
        <begin position="1"/>
        <end position="20"/>
    </location>
</feature>
<organism evidence="2 3">
    <name type="scientific">Crucibulum laeve</name>
    <dbReference type="NCBI Taxonomy" id="68775"/>
    <lineage>
        <taxon>Eukaryota</taxon>
        <taxon>Fungi</taxon>
        <taxon>Dikarya</taxon>
        <taxon>Basidiomycota</taxon>
        <taxon>Agaricomycotina</taxon>
        <taxon>Agaricomycetes</taxon>
        <taxon>Agaricomycetidae</taxon>
        <taxon>Agaricales</taxon>
        <taxon>Agaricineae</taxon>
        <taxon>Nidulariaceae</taxon>
        <taxon>Crucibulum</taxon>
    </lineage>
</organism>
<dbReference type="AlphaFoldDB" id="A0A5C3LEJ8"/>
<name>A0A5C3LEJ8_9AGAR</name>
<gene>
    <name evidence="2" type="ORF">BDQ12DRAFT_729688</name>
</gene>
<dbReference type="EMBL" id="ML213791">
    <property type="protein sequence ID" value="TFK31287.1"/>
    <property type="molecule type" value="Genomic_DNA"/>
</dbReference>
<protein>
    <submittedName>
        <fullName evidence="2">Uncharacterized protein</fullName>
    </submittedName>
</protein>